<evidence type="ECO:0000313" key="2">
    <source>
        <dbReference type="Proteomes" id="UP000242180"/>
    </source>
</evidence>
<accession>A0A1X2GZ24</accession>
<dbReference type="EMBL" id="MCGN01000015">
    <property type="protein sequence ID" value="ORY89517.1"/>
    <property type="molecule type" value="Genomic_DNA"/>
</dbReference>
<protein>
    <submittedName>
        <fullName evidence="1">Uncharacterized protein</fullName>
    </submittedName>
</protein>
<feature type="non-terminal residue" evidence="1">
    <location>
        <position position="1"/>
    </location>
</feature>
<dbReference type="AlphaFoldDB" id="A0A1X2GZ24"/>
<feature type="non-terminal residue" evidence="1">
    <location>
        <position position="284"/>
    </location>
</feature>
<reference evidence="1 2" key="1">
    <citation type="submission" date="2016-07" db="EMBL/GenBank/DDBJ databases">
        <title>Pervasive Adenine N6-methylation of Active Genes in Fungi.</title>
        <authorList>
            <consortium name="DOE Joint Genome Institute"/>
            <person name="Mondo S.J."/>
            <person name="Dannebaum R.O."/>
            <person name="Kuo R.C."/>
            <person name="Labutti K."/>
            <person name="Haridas S."/>
            <person name="Kuo A."/>
            <person name="Salamov A."/>
            <person name="Ahrendt S.R."/>
            <person name="Lipzen A."/>
            <person name="Sullivan W."/>
            <person name="Andreopoulos W.B."/>
            <person name="Clum A."/>
            <person name="Lindquist E."/>
            <person name="Daum C."/>
            <person name="Ramamoorthy G.K."/>
            <person name="Gryganskyi A."/>
            <person name="Culley D."/>
            <person name="Magnuson J.K."/>
            <person name="James T.Y."/>
            <person name="O'Malley M.A."/>
            <person name="Stajich J.E."/>
            <person name="Spatafora J.W."/>
            <person name="Visel A."/>
            <person name="Grigoriev I.V."/>
        </authorList>
    </citation>
    <scope>NUCLEOTIDE SEQUENCE [LARGE SCALE GENOMIC DNA]</scope>
    <source>
        <strain evidence="1 2">NRRL 2496</strain>
    </source>
</reference>
<dbReference type="OrthoDB" id="2284923at2759"/>
<dbReference type="InParanoid" id="A0A1X2GZ24"/>
<dbReference type="OMA" id="IANHRHE"/>
<keyword evidence="2" id="KW-1185">Reference proteome</keyword>
<name>A0A1X2GZ24_SYNRA</name>
<comment type="caution">
    <text evidence="1">The sequence shown here is derived from an EMBL/GenBank/DDBJ whole genome shotgun (WGS) entry which is preliminary data.</text>
</comment>
<dbReference type="Proteomes" id="UP000242180">
    <property type="component" value="Unassembled WGS sequence"/>
</dbReference>
<proteinExistence type="predicted"/>
<gene>
    <name evidence="1" type="ORF">BCR43DRAFT_417458</name>
</gene>
<organism evidence="1 2">
    <name type="scientific">Syncephalastrum racemosum</name>
    <name type="common">Filamentous fungus</name>
    <dbReference type="NCBI Taxonomy" id="13706"/>
    <lineage>
        <taxon>Eukaryota</taxon>
        <taxon>Fungi</taxon>
        <taxon>Fungi incertae sedis</taxon>
        <taxon>Mucoromycota</taxon>
        <taxon>Mucoromycotina</taxon>
        <taxon>Mucoromycetes</taxon>
        <taxon>Mucorales</taxon>
        <taxon>Syncephalastraceae</taxon>
        <taxon>Syncephalastrum</taxon>
    </lineage>
</organism>
<evidence type="ECO:0000313" key="1">
    <source>
        <dbReference type="EMBL" id="ORY89517.1"/>
    </source>
</evidence>
<sequence length="284" mass="32886">LLAVADTHSRLLGYRWHPGKCVVVKSSPDNPDASFRLYGQVLASVEVFNYLGLPFTCHGLDEKRLLNERVTKATGVMAILRSLGIHQYGMGLWAALRAYRTFVRPVLEYGLALFPWQHQHRTLMNKAQQGCVKMTLNQSSARRLPTIVPLVLADLPSMSLRSRILQLKFTTRAHALPVSTLLRNVLLSFVRNGALAAPWRLLTKRNYLWVEYAEILELPAADRPRHPLHHVIANHRHEELLQRRTRFSSVMRMRPRRLIDPVLYLPVSSRDRHRLVKWRMHWLP</sequence>